<reference evidence="2" key="1">
    <citation type="journal article" date="2020" name="Stud. Mycol.">
        <title>101 Dothideomycetes genomes: a test case for predicting lifestyles and emergence of pathogens.</title>
        <authorList>
            <person name="Haridas S."/>
            <person name="Albert R."/>
            <person name="Binder M."/>
            <person name="Bloem J."/>
            <person name="Labutti K."/>
            <person name="Salamov A."/>
            <person name="Andreopoulos B."/>
            <person name="Baker S."/>
            <person name="Barry K."/>
            <person name="Bills G."/>
            <person name="Bluhm B."/>
            <person name="Cannon C."/>
            <person name="Castanera R."/>
            <person name="Culley D."/>
            <person name="Daum C."/>
            <person name="Ezra D."/>
            <person name="Gonzalez J."/>
            <person name="Henrissat B."/>
            <person name="Kuo A."/>
            <person name="Liang C."/>
            <person name="Lipzen A."/>
            <person name="Lutzoni F."/>
            <person name="Magnuson J."/>
            <person name="Mondo S."/>
            <person name="Nolan M."/>
            <person name="Ohm R."/>
            <person name="Pangilinan J."/>
            <person name="Park H.-J."/>
            <person name="Ramirez L."/>
            <person name="Alfaro M."/>
            <person name="Sun H."/>
            <person name="Tritt A."/>
            <person name="Yoshinaga Y."/>
            <person name="Zwiers L.-H."/>
            <person name="Turgeon B."/>
            <person name="Goodwin S."/>
            <person name="Spatafora J."/>
            <person name="Crous P."/>
            <person name="Grigoriev I."/>
        </authorList>
    </citation>
    <scope>NUCLEOTIDE SEQUENCE</scope>
    <source>
        <strain evidence="2">CBS 113818</strain>
    </source>
</reference>
<proteinExistence type="predicted"/>
<organism evidence="2 3">
    <name type="scientific">Ophiobolus disseminans</name>
    <dbReference type="NCBI Taxonomy" id="1469910"/>
    <lineage>
        <taxon>Eukaryota</taxon>
        <taxon>Fungi</taxon>
        <taxon>Dikarya</taxon>
        <taxon>Ascomycota</taxon>
        <taxon>Pezizomycotina</taxon>
        <taxon>Dothideomycetes</taxon>
        <taxon>Pleosporomycetidae</taxon>
        <taxon>Pleosporales</taxon>
        <taxon>Pleosporineae</taxon>
        <taxon>Phaeosphaeriaceae</taxon>
        <taxon>Ophiobolus</taxon>
    </lineage>
</organism>
<dbReference type="EMBL" id="MU006218">
    <property type="protein sequence ID" value="KAF2831705.1"/>
    <property type="molecule type" value="Genomic_DNA"/>
</dbReference>
<protein>
    <recommendedName>
        <fullName evidence="1">GPI inositol-deacylase winged helix domain-containing protein</fullName>
    </recommendedName>
</protein>
<accession>A0A6A7AGJ3</accession>
<dbReference type="InterPro" id="IPR054471">
    <property type="entry name" value="GPIID_WHD"/>
</dbReference>
<evidence type="ECO:0000313" key="2">
    <source>
        <dbReference type="EMBL" id="KAF2831705.1"/>
    </source>
</evidence>
<feature type="domain" description="GPI inositol-deacylase winged helix" evidence="1">
    <location>
        <begin position="4"/>
        <end position="60"/>
    </location>
</feature>
<dbReference type="OrthoDB" id="195446at2759"/>
<gene>
    <name evidence="2" type="ORF">CC86DRAFT_431630</name>
</gene>
<dbReference type="Proteomes" id="UP000799424">
    <property type="component" value="Unassembled WGS sequence"/>
</dbReference>
<keyword evidence="3" id="KW-1185">Reference proteome</keyword>
<evidence type="ECO:0000313" key="3">
    <source>
        <dbReference type="Proteomes" id="UP000799424"/>
    </source>
</evidence>
<sequence length="61" mass="6750">PSYSRLAKHVLSWITFAKRPLTTTKICCALAVESNEVELNLDNKPNVEDLVSVCASLVVVY</sequence>
<dbReference type="Pfam" id="PF22939">
    <property type="entry name" value="WHD_GPIID"/>
    <property type="match status" value="1"/>
</dbReference>
<feature type="non-terminal residue" evidence="2">
    <location>
        <position position="1"/>
    </location>
</feature>
<dbReference type="AlphaFoldDB" id="A0A6A7AGJ3"/>
<evidence type="ECO:0000259" key="1">
    <source>
        <dbReference type="Pfam" id="PF22939"/>
    </source>
</evidence>
<name>A0A6A7AGJ3_9PLEO</name>